<sequence length="454" mass="49918">MTRGSRARIPATARLVDRFAPEMPVSEPFFTPDDGSARRVWAVGPLMQAIADALSVRFNPVAVRGEISGFSRAASGHCYFSLKDESGQLRCAMFRRAADQLQFVPRDGLLVQAQGRLDVYGPRGDLQLIVEALKPAGQGALFEQFIRLKAKLEAEGLFDPRRKRELPSQPRSIAVVTSLGAAALRDVVTALRRRVPHIPVLVHPASVQGAQAPQEICRALEQAYERFRNSCEGDVLLLVRGGGSLEDLWAFNDESVVRTVVRAPMPLVCGVGHETDFTLADFAADLRAPTPTAAAELCAPARQQRLDELEQLETDLRDVVWRGLDLRVQRLDRLAQRLGRPSGRLHDSSQRLSALQHRLTSAVQLRQQRHALHLERLSFTLPQAVARALSAHVQRLDRCGAALGLLDPMLVLERGYAFLSDRDGRAITQAAQVRPGQSVTATLADGSVDLTVDR</sequence>
<evidence type="ECO:0000256" key="6">
    <source>
        <dbReference type="RuleBase" id="RU004355"/>
    </source>
</evidence>
<evidence type="ECO:0000313" key="10">
    <source>
        <dbReference type="Proteomes" id="UP000293912"/>
    </source>
</evidence>
<dbReference type="PANTHER" id="PTHR30008">
    <property type="entry name" value="EXODEOXYRIBONUCLEASE 7 LARGE SUBUNIT"/>
    <property type="match status" value="1"/>
</dbReference>
<gene>
    <name evidence="5 9" type="primary">xseA</name>
    <name evidence="9" type="ORF">HPF_13480</name>
</gene>
<evidence type="ECO:0000256" key="1">
    <source>
        <dbReference type="ARBA" id="ARBA00022490"/>
    </source>
</evidence>
<accession>A0A4P6X2J1</accession>
<comment type="subunit">
    <text evidence="5">Heterooligomer composed of large and small subunits.</text>
</comment>
<evidence type="ECO:0000259" key="7">
    <source>
        <dbReference type="Pfam" id="PF02601"/>
    </source>
</evidence>
<evidence type="ECO:0000256" key="5">
    <source>
        <dbReference type="HAMAP-Rule" id="MF_00378"/>
    </source>
</evidence>
<evidence type="ECO:0000256" key="2">
    <source>
        <dbReference type="ARBA" id="ARBA00022722"/>
    </source>
</evidence>
<comment type="subcellular location">
    <subcellularLocation>
        <location evidence="5 6">Cytoplasm</location>
    </subcellularLocation>
</comment>
<dbReference type="EMBL" id="CP037867">
    <property type="protein sequence ID" value="QBM28708.1"/>
    <property type="molecule type" value="Genomic_DNA"/>
</dbReference>
<name>A0A4P6X2J1_HYDPS</name>
<dbReference type="Pfam" id="PF02601">
    <property type="entry name" value="Exonuc_VII_L"/>
    <property type="match status" value="1"/>
</dbReference>
<dbReference type="GO" id="GO:0009318">
    <property type="term" value="C:exodeoxyribonuclease VII complex"/>
    <property type="evidence" value="ECO:0007669"/>
    <property type="project" value="UniProtKB-UniRule"/>
</dbReference>
<dbReference type="GO" id="GO:0005737">
    <property type="term" value="C:cytoplasm"/>
    <property type="evidence" value="ECO:0007669"/>
    <property type="project" value="UniProtKB-SubCell"/>
</dbReference>
<dbReference type="GO" id="GO:0006308">
    <property type="term" value="P:DNA catabolic process"/>
    <property type="evidence" value="ECO:0007669"/>
    <property type="project" value="UniProtKB-UniRule"/>
</dbReference>
<evidence type="ECO:0000313" key="9">
    <source>
        <dbReference type="EMBL" id="QBM28708.1"/>
    </source>
</evidence>
<dbReference type="GO" id="GO:0008855">
    <property type="term" value="F:exodeoxyribonuclease VII activity"/>
    <property type="evidence" value="ECO:0007669"/>
    <property type="project" value="UniProtKB-UniRule"/>
</dbReference>
<keyword evidence="10" id="KW-1185">Reference proteome</keyword>
<keyword evidence="2 5" id="KW-0540">Nuclease</keyword>
<dbReference type="Proteomes" id="UP000293912">
    <property type="component" value="Chromosome"/>
</dbReference>
<comment type="catalytic activity">
    <reaction evidence="5 6">
        <text>Exonucleolytic cleavage in either 5'- to 3'- or 3'- to 5'-direction to yield nucleoside 5'-phosphates.</text>
        <dbReference type="EC" id="3.1.11.6"/>
    </reaction>
</comment>
<feature type="domain" description="OB-fold nucleic acid binding" evidence="8">
    <location>
        <begin position="42"/>
        <end position="133"/>
    </location>
</feature>
<evidence type="ECO:0000256" key="3">
    <source>
        <dbReference type="ARBA" id="ARBA00022801"/>
    </source>
</evidence>
<dbReference type="InterPro" id="IPR020579">
    <property type="entry name" value="Exonuc_VII_lsu_C"/>
</dbReference>
<dbReference type="HAMAP" id="MF_00378">
    <property type="entry name" value="Exonuc_7_L"/>
    <property type="match status" value="1"/>
</dbReference>
<comment type="function">
    <text evidence="5">Bidirectionally degrades single-stranded DNA into large acid-insoluble oligonucleotides, which are then degraded further into small acid-soluble oligonucleotides.</text>
</comment>
<dbReference type="InterPro" id="IPR003753">
    <property type="entry name" value="Exonuc_VII_L"/>
</dbReference>
<dbReference type="CDD" id="cd04489">
    <property type="entry name" value="ExoVII_LU_OBF"/>
    <property type="match status" value="1"/>
</dbReference>
<dbReference type="AlphaFoldDB" id="A0A4P6X2J1"/>
<dbReference type="InterPro" id="IPR025824">
    <property type="entry name" value="OB-fold_nuc-bd_dom"/>
</dbReference>
<protein>
    <recommendedName>
        <fullName evidence="5">Exodeoxyribonuclease 7 large subunit</fullName>
        <ecNumber evidence="5">3.1.11.6</ecNumber>
    </recommendedName>
    <alternativeName>
        <fullName evidence="5">Exodeoxyribonuclease VII large subunit</fullName>
        <shortName evidence="5">Exonuclease VII large subunit</shortName>
    </alternativeName>
</protein>
<dbReference type="NCBIfam" id="TIGR00237">
    <property type="entry name" value="xseA"/>
    <property type="match status" value="1"/>
</dbReference>
<keyword evidence="4 5" id="KW-0269">Exonuclease</keyword>
<evidence type="ECO:0000256" key="4">
    <source>
        <dbReference type="ARBA" id="ARBA00022839"/>
    </source>
</evidence>
<dbReference type="EC" id="3.1.11.6" evidence="5"/>
<evidence type="ECO:0000259" key="8">
    <source>
        <dbReference type="Pfam" id="PF13742"/>
    </source>
</evidence>
<keyword evidence="1 5" id="KW-0963">Cytoplasm</keyword>
<comment type="similarity">
    <text evidence="5 6">Belongs to the XseA family.</text>
</comment>
<dbReference type="PANTHER" id="PTHR30008:SF0">
    <property type="entry name" value="EXODEOXYRIBONUCLEASE 7 LARGE SUBUNIT"/>
    <property type="match status" value="1"/>
</dbReference>
<keyword evidence="3 5" id="KW-0378">Hydrolase</keyword>
<proteinExistence type="inferred from homology"/>
<dbReference type="GO" id="GO:0003676">
    <property type="term" value="F:nucleic acid binding"/>
    <property type="evidence" value="ECO:0007669"/>
    <property type="project" value="InterPro"/>
</dbReference>
<dbReference type="Pfam" id="PF13742">
    <property type="entry name" value="tRNA_anti_2"/>
    <property type="match status" value="1"/>
</dbReference>
<feature type="domain" description="Exonuclease VII large subunit C-terminal" evidence="7">
    <location>
        <begin position="157"/>
        <end position="450"/>
    </location>
</feature>
<reference evidence="9 10" key="1">
    <citation type="submission" date="2019-03" db="EMBL/GenBank/DDBJ databases">
        <authorList>
            <person name="Sebastian G."/>
            <person name="Baumann P."/>
            <person name="Ruckert C."/>
            <person name="Kalinowski J."/>
            <person name="Nebel B."/>
            <person name="Takors R."/>
            <person name="Blombach B."/>
        </authorList>
    </citation>
    <scope>NUCLEOTIDE SEQUENCE [LARGE SCALE GENOMIC DNA]</scope>
    <source>
        <strain evidence="9 10">DSM 1084</strain>
    </source>
</reference>
<dbReference type="KEGG" id="hpse:HPF_13480"/>
<organism evidence="9 10">
    <name type="scientific">Hydrogenophaga pseudoflava</name>
    <name type="common">Pseudomonas carboxydoflava</name>
    <dbReference type="NCBI Taxonomy" id="47421"/>
    <lineage>
        <taxon>Bacteria</taxon>
        <taxon>Pseudomonadati</taxon>
        <taxon>Pseudomonadota</taxon>
        <taxon>Betaproteobacteria</taxon>
        <taxon>Burkholderiales</taxon>
        <taxon>Comamonadaceae</taxon>
        <taxon>Hydrogenophaga</taxon>
    </lineage>
</organism>